<dbReference type="Pfam" id="PF01554">
    <property type="entry name" value="MatE"/>
    <property type="match status" value="2"/>
</dbReference>
<dbReference type="InterPro" id="IPR051327">
    <property type="entry name" value="MATE_MepA_subfamily"/>
</dbReference>
<gene>
    <name evidence="11" type="ORF">JCM17207_18160</name>
</gene>
<keyword evidence="12" id="KW-1185">Reference proteome</keyword>
<evidence type="ECO:0000256" key="9">
    <source>
        <dbReference type="ARBA" id="ARBA00023251"/>
    </source>
</evidence>
<proteinExistence type="inferred from homology"/>
<accession>A0AA37MYJ4</accession>
<evidence type="ECO:0000256" key="3">
    <source>
        <dbReference type="ARBA" id="ARBA00022106"/>
    </source>
</evidence>
<feature type="transmembrane region" description="Helical" evidence="10">
    <location>
        <begin position="315"/>
        <end position="338"/>
    </location>
</feature>
<evidence type="ECO:0000256" key="8">
    <source>
        <dbReference type="ARBA" id="ARBA00023136"/>
    </source>
</evidence>
<dbReference type="PANTHER" id="PTHR43823">
    <property type="entry name" value="SPORULATION PROTEIN YKVU"/>
    <property type="match status" value="1"/>
</dbReference>
<keyword evidence="4" id="KW-0813">Transport</keyword>
<feature type="transmembrane region" description="Helical" evidence="10">
    <location>
        <begin position="51"/>
        <end position="72"/>
    </location>
</feature>
<dbReference type="InterPro" id="IPR045070">
    <property type="entry name" value="MATE_MepA-like"/>
</dbReference>
<feature type="transmembrane region" description="Helical" evidence="10">
    <location>
        <begin position="128"/>
        <end position="151"/>
    </location>
</feature>
<organism evidence="11 12">
    <name type="scientific">Faecalibacterium gallinarum</name>
    <dbReference type="NCBI Taxonomy" id="2903556"/>
    <lineage>
        <taxon>Bacteria</taxon>
        <taxon>Bacillati</taxon>
        <taxon>Bacillota</taxon>
        <taxon>Clostridia</taxon>
        <taxon>Eubacteriales</taxon>
        <taxon>Oscillospiraceae</taxon>
        <taxon>Faecalibacterium</taxon>
    </lineage>
</organism>
<evidence type="ECO:0000256" key="1">
    <source>
        <dbReference type="ARBA" id="ARBA00004651"/>
    </source>
</evidence>
<dbReference type="PIRSF" id="PIRSF006603">
    <property type="entry name" value="DinF"/>
    <property type="match status" value="1"/>
</dbReference>
<keyword evidence="9" id="KW-0046">Antibiotic resistance</keyword>
<feature type="transmembrane region" description="Helical" evidence="10">
    <location>
        <begin position="84"/>
        <end position="107"/>
    </location>
</feature>
<dbReference type="GO" id="GO:0015297">
    <property type="term" value="F:antiporter activity"/>
    <property type="evidence" value="ECO:0007669"/>
    <property type="project" value="InterPro"/>
</dbReference>
<evidence type="ECO:0000313" key="12">
    <source>
        <dbReference type="Proteomes" id="UP001055185"/>
    </source>
</evidence>
<dbReference type="GO" id="GO:0005886">
    <property type="term" value="C:plasma membrane"/>
    <property type="evidence" value="ECO:0007669"/>
    <property type="project" value="UniProtKB-SubCell"/>
</dbReference>
<comment type="subcellular location">
    <subcellularLocation>
        <location evidence="1">Cell membrane</location>
        <topology evidence="1">Multi-pass membrane protein</topology>
    </subcellularLocation>
</comment>
<dbReference type="NCBIfam" id="TIGR00797">
    <property type="entry name" value="matE"/>
    <property type="match status" value="1"/>
</dbReference>
<dbReference type="AlphaFoldDB" id="A0AA37MYJ4"/>
<dbReference type="InterPro" id="IPR002528">
    <property type="entry name" value="MATE_fam"/>
</dbReference>
<evidence type="ECO:0000256" key="2">
    <source>
        <dbReference type="ARBA" id="ARBA00008417"/>
    </source>
</evidence>
<keyword evidence="8 10" id="KW-0472">Membrane</keyword>
<feature type="transmembrane region" description="Helical" evidence="10">
    <location>
        <begin position="433"/>
        <end position="450"/>
    </location>
</feature>
<feature type="transmembrane region" description="Helical" evidence="10">
    <location>
        <begin position="350"/>
        <end position="372"/>
    </location>
</feature>
<dbReference type="EMBL" id="BQKV01000070">
    <property type="protein sequence ID" value="GJN65191.1"/>
    <property type="molecule type" value="Genomic_DNA"/>
</dbReference>
<dbReference type="CDD" id="cd13143">
    <property type="entry name" value="MATE_MepA_like"/>
    <property type="match status" value="1"/>
</dbReference>
<evidence type="ECO:0000256" key="7">
    <source>
        <dbReference type="ARBA" id="ARBA00022989"/>
    </source>
</evidence>
<reference evidence="11" key="1">
    <citation type="journal article" date="2022" name="Int. J. Syst. Evol. Microbiol.">
        <title>Genome-based, phenotypic and chemotaxonomic classification of Faecalibacterium strains: proposal of three novel species Faecalibacterium duncaniae sp. nov., Faecalibacterium hattorii sp. nov. and Faecalibacterium gallinarum sp. nov. .</title>
        <authorList>
            <person name="Sakamoto M."/>
            <person name="Sakurai N."/>
            <person name="Tanno H."/>
            <person name="Iino T."/>
            <person name="Ohkuma M."/>
            <person name="Endo A."/>
        </authorList>
    </citation>
    <scope>NUCLEOTIDE SEQUENCE</scope>
    <source>
        <strain evidence="11">JCM 17207</strain>
    </source>
</reference>
<sequence>MLVYKLFELKVLSRPQALAACPEESEVPAAMTQEQTALQFQKMTQTPIPRLILTLAGPTILSMLITSIYNLADTFFVGQLSTSASGAVGVVSSLMAIIQALGFMLGHGAGSIISRSLGQRDTETASRFASTSFFTALAFGAVLAVGGLATLTPFMRLLGSTETILPHARAYAFYILLAAPPMMSSLVMNNILRYEGKASFAMIGLVTGGILNMALDPLFIFGFKMGAAGAGLATALSQLVSFLILLSMYLRGKTVSRLSLRYYTRRPRDLARILTTGLPSFGRQGLASIASMLLNLAASAYGDAAVAGMSIVSRIFMFVLSVALGVGQGFQPVAAFNFGAQKYRRVRQACLFTMVAGFGFITLILALCWVEAEPLVRLFRDDPEVTTIALPAFYYQCAAMLLQPVIVCSNMLFQSIGKAGRATFLSCCRQGICFIPLILLLPSAWGLFGIQVCQPIADVLTFFISVPFLVQYLGELNRMEPAAQ</sequence>
<keyword evidence="5" id="KW-1003">Cell membrane</keyword>
<feature type="transmembrane region" description="Helical" evidence="10">
    <location>
        <begin position="227"/>
        <end position="250"/>
    </location>
</feature>
<dbReference type="InterPro" id="IPR048279">
    <property type="entry name" value="MdtK-like"/>
</dbReference>
<evidence type="ECO:0000313" key="11">
    <source>
        <dbReference type="EMBL" id="GJN65191.1"/>
    </source>
</evidence>
<name>A0AA37MYJ4_9FIRM</name>
<keyword evidence="6 10" id="KW-0812">Transmembrane</keyword>
<dbReference type="Proteomes" id="UP001055185">
    <property type="component" value="Unassembled WGS sequence"/>
</dbReference>
<feature type="transmembrane region" description="Helical" evidence="10">
    <location>
        <begin position="200"/>
        <end position="221"/>
    </location>
</feature>
<comment type="caution">
    <text evidence="11">The sequence shown here is derived from an EMBL/GenBank/DDBJ whole genome shotgun (WGS) entry which is preliminary data.</text>
</comment>
<comment type="similarity">
    <text evidence="2">Belongs to the multi antimicrobial extrusion (MATE) (TC 2.A.66.1) family. MepA subfamily.</text>
</comment>
<feature type="transmembrane region" description="Helical" evidence="10">
    <location>
        <begin position="171"/>
        <end position="188"/>
    </location>
</feature>
<dbReference type="GO" id="GO:0046677">
    <property type="term" value="P:response to antibiotic"/>
    <property type="evidence" value="ECO:0007669"/>
    <property type="project" value="UniProtKB-KW"/>
</dbReference>
<evidence type="ECO:0000256" key="6">
    <source>
        <dbReference type="ARBA" id="ARBA00022692"/>
    </source>
</evidence>
<evidence type="ECO:0000256" key="5">
    <source>
        <dbReference type="ARBA" id="ARBA00022475"/>
    </source>
</evidence>
<evidence type="ECO:0000256" key="4">
    <source>
        <dbReference type="ARBA" id="ARBA00022448"/>
    </source>
</evidence>
<protein>
    <recommendedName>
        <fullName evidence="3">Multidrug export protein MepA</fullName>
    </recommendedName>
</protein>
<dbReference type="GO" id="GO:0042910">
    <property type="term" value="F:xenobiotic transmembrane transporter activity"/>
    <property type="evidence" value="ECO:0007669"/>
    <property type="project" value="InterPro"/>
</dbReference>
<feature type="transmembrane region" description="Helical" evidence="10">
    <location>
        <begin position="392"/>
        <end position="413"/>
    </location>
</feature>
<evidence type="ECO:0000256" key="10">
    <source>
        <dbReference type="SAM" id="Phobius"/>
    </source>
</evidence>
<dbReference type="PANTHER" id="PTHR43823:SF3">
    <property type="entry name" value="MULTIDRUG EXPORT PROTEIN MEPA"/>
    <property type="match status" value="1"/>
</dbReference>
<keyword evidence="7 10" id="KW-1133">Transmembrane helix</keyword>